<keyword evidence="13 19" id="KW-0408">Iron</keyword>
<feature type="transmembrane region" description="Helical" evidence="20">
    <location>
        <begin position="229"/>
        <end position="250"/>
    </location>
</feature>
<dbReference type="PROSITE" id="PS51003">
    <property type="entry name" value="CYTB_CTER"/>
    <property type="match status" value="1"/>
</dbReference>
<dbReference type="GO" id="GO:0005743">
    <property type="term" value="C:mitochondrial inner membrane"/>
    <property type="evidence" value="ECO:0007669"/>
    <property type="project" value="UniProtKB-SubCell"/>
</dbReference>
<feature type="binding site" description="axial binding residue" evidence="19">
    <location>
        <position position="196"/>
    </location>
    <ligand>
        <name>heme b</name>
        <dbReference type="ChEBI" id="CHEBI:60344"/>
        <label>b566</label>
    </ligand>
    <ligandPart>
        <name>Fe</name>
        <dbReference type="ChEBI" id="CHEBI:18248"/>
    </ligandPart>
</feature>
<organism evidence="23">
    <name type="scientific">Malthopsis jordani</name>
    <dbReference type="NCBI Taxonomy" id="215333"/>
    <lineage>
        <taxon>Eukaryota</taxon>
        <taxon>Metazoa</taxon>
        <taxon>Chordata</taxon>
        <taxon>Craniata</taxon>
        <taxon>Vertebrata</taxon>
        <taxon>Euteleostomi</taxon>
        <taxon>Actinopterygii</taxon>
        <taxon>Neopterygii</taxon>
        <taxon>Teleostei</taxon>
        <taxon>Neoteleostei</taxon>
        <taxon>Acanthomorphata</taxon>
        <taxon>Eupercaria</taxon>
        <taxon>Lophiiformes</taxon>
        <taxon>Ogcocephalidae</taxon>
        <taxon>Malthopsis</taxon>
    </lineage>
</organism>
<comment type="function">
    <text evidence="1 20">Component of the ubiquinol-cytochrome c reductase complex (complex III or cytochrome b-c1 complex) that is part of the mitochondrial respiratory chain. The b-c1 complex mediates electron transfer from ubiquinol to cytochrome c. Contributes to the generation of a proton gradient across the mitochondrial membrane that is then used for ATP synthesis.</text>
</comment>
<feature type="transmembrane region" description="Helical" evidence="20">
    <location>
        <begin position="288"/>
        <end position="308"/>
    </location>
</feature>
<evidence type="ECO:0000256" key="2">
    <source>
        <dbReference type="ARBA" id="ARBA00004448"/>
    </source>
</evidence>
<dbReference type="GO" id="GO:0016491">
    <property type="term" value="F:oxidoreductase activity"/>
    <property type="evidence" value="ECO:0007669"/>
    <property type="project" value="UniProtKB-UniRule"/>
</dbReference>
<keyword evidence="16 20" id="KW-0472">Membrane</keyword>
<keyword evidence="5 20" id="KW-0813">Transport</keyword>
<sequence length="377" mass="42160">MTNLRKTHPLLKITNDTLVDLPAPSNISVWWNFGSLLGLCLIIQLLTGLFLAMHYTSDISTAFSSVAHICRDVNYGWLIRNMHANGASFFFICIYLHIGRGLYYGSYLYKETWNVGVVLLLLVMMTAFVGYVLPWGQMSFWGATVITNLLSAVPYMGNTLVQWIWGGFSVDNATLTRFFAFHFLFPFVIAAMTLIHLLFLHETGSNNPLGLSSNTDKISFHPYFSYKDLLGFMAVLLALTSLALFSPNLLGDPDNFTPANPLVTPPHIKPEWYFLFAYAILRSIPNKLGGVLALLASILILMLVPALHTSKQRGLTFRPLTQLLFWTLIANVAILTWIGGMPVENPFIEIGQAASLLYFSLFLIMMPAASLLENKFV</sequence>
<feature type="binding site" description="axial binding residue" evidence="19">
    <location>
        <position position="182"/>
    </location>
    <ligand>
        <name>heme b</name>
        <dbReference type="ChEBI" id="CHEBI:60344"/>
        <label>b562</label>
    </ligand>
    <ligandPart>
        <name>Fe</name>
        <dbReference type="ChEBI" id="CHEBI:18248"/>
    </ligandPart>
</feature>
<dbReference type="InterPro" id="IPR016174">
    <property type="entry name" value="Di-haem_cyt_TM"/>
</dbReference>
<dbReference type="InterPro" id="IPR048259">
    <property type="entry name" value="Cytochrome_b_N_euk/bac"/>
</dbReference>
<dbReference type="Pfam" id="PF00033">
    <property type="entry name" value="Cytochrome_B"/>
    <property type="match status" value="1"/>
</dbReference>
<dbReference type="PANTHER" id="PTHR19271">
    <property type="entry name" value="CYTOCHROME B"/>
    <property type="match status" value="1"/>
</dbReference>
<dbReference type="GO" id="GO:0006122">
    <property type="term" value="P:mitochondrial electron transport, ubiquinol to cytochrome c"/>
    <property type="evidence" value="ECO:0007669"/>
    <property type="project" value="TreeGrafter"/>
</dbReference>
<feature type="binding site" description="axial binding residue" evidence="19">
    <location>
        <position position="97"/>
    </location>
    <ligand>
        <name>heme b</name>
        <dbReference type="ChEBI" id="CHEBI:60344"/>
        <label>b566</label>
    </ligand>
    <ligandPart>
        <name>Fe</name>
        <dbReference type="ChEBI" id="CHEBI:18248"/>
    </ligandPart>
</feature>
<evidence type="ECO:0000256" key="10">
    <source>
        <dbReference type="ARBA" id="ARBA00022792"/>
    </source>
</evidence>
<evidence type="ECO:0000256" key="3">
    <source>
        <dbReference type="ARBA" id="ARBA00011660"/>
    </source>
</evidence>
<evidence type="ECO:0000256" key="4">
    <source>
        <dbReference type="ARBA" id="ARBA00013531"/>
    </source>
</evidence>
<evidence type="ECO:0000256" key="11">
    <source>
        <dbReference type="ARBA" id="ARBA00022982"/>
    </source>
</evidence>
<dbReference type="SUPFAM" id="SSF81342">
    <property type="entry name" value="Transmembrane di-heme cytochromes"/>
    <property type="match status" value="1"/>
</dbReference>
<reference evidence="23" key="1">
    <citation type="journal article" date="2010" name="BMC Evol. Biol.">
        <title>Evolutionary history of anglerfishes (Teleostei: Lophiiformes): a mitogenomic perspective.</title>
        <authorList>
            <person name="Miya M."/>
            <person name="Pietsch T.W."/>
            <person name="Orr J.W."/>
            <person name="Arnold R.J."/>
            <person name="Satoh T.P."/>
            <person name="Shedlock A.M."/>
            <person name="Ho H.-C."/>
            <person name="Shimazaki M."/>
            <person name="Yabe M."/>
            <person name="Nishida M."/>
        </authorList>
    </citation>
    <scope>NUCLEOTIDE SEQUENCE</scope>
</reference>
<dbReference type="InterPro" id="IPR005797">
    <property type="entry name" value="Cyt_b/b6_N"/>
</dbReference>
<feature type="transmembrane region" description="Helical" evidence="20">
    <location>
        <begin position="178"/>
        <end position="200"/>
    </location>
</feature>
<feature type="domain" description="Cytochrome b/b6 C-terminal region profile" evidence="22">
    <location>
        <begin position="210"/>
        <end position="377"/>
    </location>
</feature>
<keyword evidence="11 20" id="KW-0249">Electron transport</keyword>
<comment type="cofactor">
    <cofactor evidence="19">
        <name>heme</name>
        <dbReference type="ChEBI" id="CHEBI:30413"/>
    </cofactor>
    <text evidence="19">Binds 2 heme groups non-covalently.</text>
</comment>
<dbReference type="PROSITE" id="PS51002">
    <property type="entry name" value="CYTB_NTER"/>
    <property type="match status" value="1"/>
</dbReference>
<evidence type="ECO:0000256" key="1">
    <source>
        <dbReference type="ARBA" id="ARBA00002566"/>
    </source>
</evidence>
<dbReference type="SUPFAM" id="SSF81648">
    <property type="entry name" value="a domain/subunit of cytochrome bc1 complex (Ubiquinol-cytochrome c reductase)"/>
    <property type="match status" value="1"/>
</dbReference>
<keyword evidence="7 20" id="KW-0679">Respiratory chain</keyword>
<keyword evidence="8 20" id="KW-0812">Transmembrane</keyword>
<keyword evidence="14" id="KW-0830">Ubiquinone</keyword>
<accession>D3NQF9</accession>
<evidence type="ECO:0000259" key="21">
    <source>
        <dbReference type="PROSITE" id="PS51002"/>
    </source>
</evidence>
<dbReference type="InterPro" id="IPR030689">
    <property type="entry name" value="Cytochrome_b"/>
</dbReference>
<comment type="subcellular location">
    <subcellularLocation>
        <location evidence="2">Mitochondrion inner membrane</location>
        <topology evidence="2">Multi-pass membrane protein</topology>
    </subcellularLocation>
</comment>
<feature type="transmembrane region" description="Helical" evidence="20">
    <location>
        <begin position="145"/>
        <end position="166"/>
    </location>
</feature>
<evidence type="ECO:0000256" key="13">
    <source>
        <dbReference type="ARBA" id="ARBA00023004"/>
    </source>
</evidence>
<feature type="binding site" evidence="18">
    <location>
        <position position="201"/>
    </location>
    <ligand>
        <name>a ubiquinone</name>
        <dbReference type="ChEBI" id="CHEBI:16389"/>
    </ligand>
</feature>
<protein>
    <recommendedName>
        <fullName evidence="4 20">Cytochrome b</fullName>
    </recommendedName>
</protein>
<dbReference type="EMBL" id="AP005978">
    <property type="protein sequence ID" value="BAI77377.1"/>
    <property type="molecule type" value="Genomic_DNA"/>
</dbReference>
<evidence type="ECO:0000256" key="17">
    <source>
        <dbReference type="ARBA" id="ARBA00061233"/>
    </source>
</evidence>
<evidence type="ECO:0000256" key="9">
    <source>
        <dbReference type="ARBA" id="ARBA00022723"/>
    </source>
</evidence>
<dbReference type="InterPro" id="IPR036150">
    <property type="entry name" value="Cyt_b/b6_C_sf"/>
</dbReference>
<feature type="binding site" description="axial binding residue" evidence="19">
    <location>
        <position position="83"/>
    </location>
    <ligand>
        <name>heme b</name>
        <dbReference type="ChEBI" id="CHEBI:60344"/>
        <label>b562</label>
    </ligand>
    <ligandPart>
        <name>Fe</name>
        <dbReference type="ChEBI" id="CHEBI:18248"/>
    </ligandPart>
</feature>
<proteinExistence type="inferred from homology"/>
<dbReference type="GO" id="GO:0045275">
    <property type="term" value="C:respiratory chain complex III"/>
    <property type="evidence" value="ECO:0007669"/>
    <property type="project" value="InterPro"/>
</dbReference>
<gene>
    <name evidence="23" type="primary">Cyt b</name>
</gene>
<evidence type="ECO:0000256" key="19">
    <source>
        <dbReference type="PIRSR" id="PIRSR038885-2"/>
    </source>
</evidence>
<geneLocation type="mitochondrion" evidence="23"/>
<feature type="transmembrane region" description="Helical" evidence="20">
    <location>
        <begin position="29"/>
        <end position="52"/>
    </location>
</feature>
<dbReference type="GO" id="GO:0008121">
    <property type="term" value="F:quinol-cytochrome-c reductase activity"/>
    <property type="evidence" value="ECO:0007669"/>
    <property type="project" value="InterPro"/>
</dbReference>
<evidence type="ECO:0000256" key="8">
    <source>
        <dbReference type="ARBA" id="ARBA00022692"/>
    </source>
</evidence>
<dbReference type="Gene3D" id="1.20.810.10">
    <property type="entry name" value="Cytochrome Bc1 Complex, Chain C"/>
    <property type="match status" value="1"/>
</dbReference>
<feature type="domain" description="Cytochrome b/b6 N-terminal region profile" evidence="21">
    <location>
        <begin position="1"/>
        <end position="209"/>
    </location>
</feature>
<keyword evidence="9 19" id="KW-0479">Metal-binding</keyword>
<dbReference type="Pfam" id="PF00032">
    <property type="entry name" value="Cytochrom_B_C"/>
    <property type="match status" value="1"/>
</dbReference>
<evidence type="ECO:0000256" key="7">
    <source>
        <dbReference type="ARBA" id="ARBA00022660"/>
    </source>
</evidence>
<comment type="cofactor">
    <cofactor evidence="20">
        <name>heme b</name>
        <dbReference type="ChEBI" id="CHEBI:60344"/>
    </cofactor>
    <text evidence="20">Binds 2 heme groups non-covalently.</text>
</comment>
<evidence type="ECO:0000256" key="16">
    <source>
        <dbReference type="ARBA" id="ARBA00023136"/>
    </source>
</evidence>
<dbReference type="FunFam" id="1.20.810.10:FF:000002">
    <property type="entry name" value="Cytochrome b"/>
    <property type="match status" value="1"/>
</dbReference>
<dbReference type="PIRSF" id="PIRSF038885">
    <property type="entry name" value="COB"/>
    <property type="match status" value="1"/>
</dbReference>
<name>D3NQF9_9TELE</name>
<dbReference type="InterPro" id="IPR005798">
    <property type="entry name" value="Cyt_b/b6_C"/>
</dbReference>
<feature type="transmembrane region" description="Helical" evidence="20">
    <location>
        <begin position="87"/>
        <end position="107"/>
    </location>
</feature>
<dbReference type="AlphaFoldDB" id="D3NQF9"/>
<feature type="transmembrane region" description="Helical" evidence="20">
    <location>
        <begin position="320"/>
        <end position="338"/>
    </location>
</feature>
<dbReference type="InterPro" id="IPR048260">
    <property type="entry name" value="Cytochrome_b_C_euk/bac"/>
</dbReference>
<comment type="subunit">
    <text evidence="3">The cytochrome bc1 complex contains 3 respiratory subunits (MT-CYB, CYC1 and UQCRFS1), 2 core proteins (UQCRC1 and UQCRC2) and probably 6 low-molecular weight proteins.</text>
</comment>
<evidence type="ECO:0000256" key="15">
    <source>
        <dbReference type="ARBA" id="ARBA00023128"/>
    </source>
</evidence>
<keyword evidence="15 20" id="KW-0496">Mitochondrion</keyword>
<dbReference type="GO" id="GO:0046872">
    <property type="term" value="F:metal ion binding"/>
    <property type="evidence" value="ECO:0007669"/>
    <property type="project" value="UniProtKB-UniRule"/>
</dbReference>
<evidence type="ECO:0000313" key="23">
    <source>
        <dbReference type="EMBL" id="BAI77377.1"/>
    </source>
</evidence>
<evidence type="ECO:0000256" key="6">
    <source>
        <dbReference type="ARBA" id="ARBA00022617"/>
    </source>
</evidence>
<dbReference type="CDD" id="cd00284">
    <property type="entry name" value="Cytochrome_b_N"/>
    <property type="match status" value="1"/>
</dbReference>
<dbReference type="CDD" id="cd00290">
    <property type="entry name" value="cytochrome_b_C"/>
    <property type="match status" value="1"/>
</dbReference>
<evidence type="ECO:0000256" key="12">
    <source>
        <dbReference type="ARBA" id="ARBA00022989"/>
    </source>
</evidence>
<evidence type="ECO:0000256" key="5">
    <source>
        <dbReference type="ARBA" id="ARBA00022448"/>
    </source>
</evidence>
<comment type="similarity">
    <text evidence="17 20">Belongs to the cytochrome b family.</text>
</comment>
<evidence type="ECO:0000256" key="20">
    <source>
        <dbReference type="RuleBase" id="RU362117"/>
    </source>
</evidence>
<keyword evidence="6 19" id="KW-0349">Heme</keyword>
<dbReference type="PANTHER" id="PTHR19271:SF16">
    <property type="entry name" value="CYTOCHROME B"/>
    <property type="match status" value="1"/>
</dbReference>
<feature type="transmembrane region" description="Helical" evidence="20">
    <location>
        <begin position="350"/>
        <end position="372"/>
    </location>
</feature>
<feature type="transmembrane region" description="Helical" evidence="20">
    <location>
        <begin position="113"/>
        <end position="133"/>
    </location>
</feature>
<evidence type="ECO:0000256" key="18">
    <source>
        <dbReference type="PIRSR" id="PIRSR038885-1"/>
    </source>
</evidence>
<evidence type="ECO:0000256" key="14">
    <source>
        <dbReference type="ARBA" id="ARBA00023075"/>
    </source>
</evidence>
<dbReference type="InterPro" id="IPR027387">
    <property type="entry name" value="Cytb/b6-like_sf"/>
</dbReference>
<evidence type="ECO:0000259" key="22">
    <source>
        <dbReference type="PROSITE" id="PS51003"/>
    </source>
</evidence>
<keyword evidence="10" id="KW-0999">Mitochondrion inner membrane</keyword>
<keyword evidence="12 20" id="KW-1133">Transmembrane helix</keyword>